<comment type="caution">
    <text evidence="3">The sequence shown here is derived from an EMBL/GenBank/DDBJ whole genome shotgun (WGS) entry which is preliminary data.</text>
</comment>
<dbReference type="Gene3D" id="3.40.50.300">
    <property type="entry name" value="P-loop containing nucleotide triphosphate hydrolases"/>
    <property type="match status" value="1"/>
</dbReference>
<protein>
    <recommendedName>
        <fullName evidence="4">Magnesium chelatase ChlI-like catalytic domain-containing protein</fullName>
    </recommendedName>
</protein>
<accession>A0A0F9NX59</accession>
<proteinExistence type="predicted"/>
<feature type="domain" description="Magnesium chelatase ChlI-like catalytic" evidence="1">
    <location>
        <begin position="1"/>
        <end position="87"/>
    </location>
</feature>
<feature type="domain" description="Mg chelatase-related protein C-terminal" evidence="2">
    <location>
        <begin position="98"/>
        <end position="194"/>
    </location>
</feature>
<feature type="non-terminal residue" evidence="3">
    <location>
        <position position="1"/>
    </location>
</feature>
<dbReference type="InterPro" id="IPR045006">
    <property type="entry name" value="CHLI-like"/>
</dbReference>
<dbReference type="EMBL" id="LAZR01007352">
    <property type="protein sequence ID" value="KKM85817.1"/>
    <property type="molecule type" value="Genomic_DNA"/>
</dbReference>
<dbReference type="Pfam" id="PF13335">
    <property type="entry name" value="Mg_chelatase_C"/>
    <property type="match status" value="1"/>
</dbReference>
<dbReference type="InterPro" id="IPR025158">
    <property type="entry name" value="Mg_chelat-rel_C"/>
</dbReference>
<reference evidence="3" key="1">
    <citation type="journal article" date="2015" name="Nature">
        <title>Complex archaea that bridge the gap between prokaryotes and eukaryotes.</title>
        <authorList>
            <person name="Spang A."/>
            <person name="Saw J.H."/>
            <person name="Jorgensen S.L."/>
            <person name="Zaremba-Niedzwiedzka K."/>
            <person name="Martijn J."/>
            <person name="Lind A.E."/>
            <person name="van Eijk R."/>
            <person name="Schleper C."/>
            <person name="Guy L."/>
            <person name="Ettema T.J."/>
        </authorList>
    </citation>
    <scope>NUCLEOTIDE SEQUENCE</scope>
</reference>
<dbReference type="AlphaFoldDB" id="A0A0F9NX59"/>
<dbReference type="Pfam" id="PF01078">
    <property type="entry name" value="Mg_chelatase"/>
    <property type="match status" value="1"/>
</dbReference>
<dbReference type="GO" id="GO:0005524">
    <property type="term" value="F:ATP binding"/>
    <property type="evidence" value="ECO:0007669"/>
    <property type="project" value="InterPro"/>
</dbReference>
<gene>
    <name evidence="3" type="ORF">LCGC14_1285300</name>
</gene>
<dbReference type="InterPro" id="IPR000523">
    <property type="entry name" value="Mg_chelatse_chII-like_cat_dom"/>
</dbReference>
<dbReference type="SUPFAM" id="SSF52540">
    <property type="entry name" value="P-loop containing nucleoside triphosphate hydrolases"/>
    <property type="match status" value="1"/>
</dbReference>
<evidence type="ECO:0000259" key="1">
    <source>
        <dbReference type="Pfam" id="PF01078"/>
    </source>
</evidence>
<dbReference type="InterPro" id="IPR027417">
    <property type="entry name" value="P-loop_NTPase"/>
</dbReference>
<name>A0A0F9NX59_9ZZZZ</name>
<dbReference type="PANTHER" id="PTHR32039:SF7">
    <property type="entry name" value="COMPETENCE PROTEIN COMM"/>
    <property type="match status" value="1"/>
</dbReference>
<organism evidence="3">
    <name type="scientific">marine sediment metagenome</name>
    <dbReference type="NCBI Taxonomy" id="412755"/>
    <lineage>
        <taxon>unclassified sequences</taxon>
        <taxon>metagenomes</taxon>
        <taxon>ecological metagenomes</taxon>
    </lineage>
</organism>
<evidence type="ECO:0000313" key="3">
    <source>
        <dbReference type="EMBL" id="KKM85817.1"/>
    </source>
</evidence>
<sequence>RSVLEALRQPIEDGFVTISRSREQASYPARFMLVTSANPCPCGYLNHPKKQCACTPREVEKYRKRVSGPILDRIDLHIEVPTVDVEELSRDTEGRLIEESSEKIRERVEKAREIQARRFSAGGIYLNSAMRNKEVKKYCKLDKETKQLLTRAASRYNLSARAYYKLIKISRTIADLAGENMILVDHMAEALQFRPRSYNQG</sequence>
<evidence type="ECO:0000259" key="2">
    <source>
        <dbReference type="Pfam" id="PF13335"/>
    </source>
</evidence>
<evidence type="ECO:0008006" key="4">
    <source>
        <dbReference type="Google" id="ProtNLM"/>
    </source>
</evidence>
<dbReference type="PANTHER" id="PTHR32039">
    <property type="entry name" value="MAGNESIUM-CHELATASE SUBUNIT CHLI"/>
    <property type="match status" value="1"/>
</dbReference>